<gene>
    <name evidence="3" type="ORF">DPV92_07775</name>
</gene>
<evidence type="ECO:0000313" key="3">
    <source>
        <dbReference type="EMBL" id="RDF08911.1"/>
    </source>
</evidence>
<protein>
    <recommendedName>
        <fullName evidence="5">Lipoprotein</fullName>
    </recommendedName>
</protein>
<dbReference type="EMBL" id="QEQF01000008">
    <property type="protein sequence ID" value="RDF08911.1"/>
    <property type="molecule type" value="Genomic_DNA"/>
</dbReference>
<organism evidence="3 4">
    <name type="scientific">Haemophilus paraphrohaemolyticus</name>
    <dbReference type="NCBI Taxonomy" id="736"/>
    <lineage>
        <taxon>Bacteria</taxon>
        <taxon>Pseudomonadati</taxon>
        <taxon>Pseudomonadota</taxon>
        <taxon>Gammaproteobacteria</taxon>
        <taxon>Pasteurellales</taxon>
        <taxon>Pasteurellaceae</taxon>
        <taxon>Haemophilus</taxon>
    </lineage>
</organism>
<proteinExistence type="predicted"/>
<keyword evidence="1" id="KW-1133">Transmembrane helix</keyword>
<comment type="caution">
    <text evidence="3">The sequence shown here is derived from an EMBL/GenBank/DDBJ whole genome shotgun (WGS) entry which is preliminary data.</text>
</comment>
<dbReference type="AlphaFoldDB" id="A0A369ZQC0"/>
<reference evidence="3 4" key="1">
    <citation type="submission" date="2018-05" db="EMBL/GenBank/DDBJ databases">
        <title>Draft Genome Sequences for a Diverse set of 7 Haemophilus Species.</title>
        <authorList>
            <person name="Nichols M."/>
            <person name="Topaz N."/>
            <person name="Wang X."/>
            <person name="Wang X."/>
            <person name="Boxrud D."/>
        </authorList>
    </citation>
    <scope>NUCLEOTIDE SEQUENCE [LARGE SCALE GENOMIC DNA]</scope>
    <source>
        <strain evidence="3 4">C2014016342</strain>
    </source>
</reference>
<keyword evidence="1" id="KW-0812">Transmembrane</keyword>
<evidence type="ECO:0000256" key="2">
    <source>
        <dbReference type="SAM" id="SignalP"/>
    </source>
</evidence>
<evidence type="ECO:0000256" key="1">
    <source>
        <dbReference type="SAM" id="Phobius"/>
    </source>
</evidence>
<dbReference type="Proteomes" id="UP000253945">
    <property type="component" value="Unassembled WGS sequence"/>
</dbReference>
<evidence type="ECO:0000313" key="4">
    <source>
        <dbReference type="Proteomes" id="UP000253945"/>
    </source>
</evidence>
<dbReference type="STRING" id="736.B0184_03770"/>
<feature type="chain" id="PRO_5016672277" description="Lipoprotein" evidence="2">
    <location>
        <begin position="26"/>
        <end position="236"/>
    </location>
</feature>
<feature type="transmembrane region" description="Helical" evidence="1">
    <location>
        <begin position="206"/>
        <end position="230"/>
    </location>
</feature>
<feature type="signal peptide" evidence="2">
    <location>
        <begin position="1"/>
        <end position="25"/>
    </location>
</feature>
<sequence>MSHKITMKKLYLILICLLTSCVTHINKPIKTTEKIYAFMIEKNKIYLIGEQSDYLLQNQDVEAMQHFLTSPYAKQTLFFTMKLDSLDNEVTGEYTVYLDESKYSKEEKEQLQKQYWFNPISHIHSDFLSAVKLRNPNWKANQPALKRQYRAFGKRIRFNNRDEIISKFSMPEPIEISLVRRTSHKEVIADDIALELTTITLFTPVYVAYTTLTTAFVVPIAVTQGIIYILNKQSKK</sequence>
<accession>A0A369ZQC0</accession>
<evidence type="ECO:0008006" key="5">
    <source>
        <dbReference type="Google" id="ProtNLM"/>
    </source>
</evidence>
<keyword evidence="2" id="KW-0732">Signal</keyword>
<dbReference type="PROSITE" id="PS51257">
    <property type="entry name" value="PROKAR_LIPOPROTEIN"/>
    <property type="match status" value="1"/>
</dbReference>
<name>A0A369ZQC0_9PAST</name>
<keyword evidence="4" id="KW-1185">Reference proteome</keyword>
<keyword evidence="1" id="KW-0472">Membrane</keyword>